<comment type="caution">
    <text evidence="1">The sequence shown here is derived from an EMBL/GenBank/DDBJ whole genome shotgun (WGS) entry which is preliminary data.</text>
</comment>
<evidence type="ECO:0000313" key="1">
    <source>
        <dbReference type="EMBL" id="CAK9106120.1"/>
    </source>
</evidence>
<name>A0ABP0S184_9DINO</name>
<gene>
    <name evidence="1" type="ORF">CCMP2556_LOCUS49633</name>
</gene>
<proteinExistence type="predicted"/>
<keyword evidence="2" id="KW-1185">Reference proteome</keyword>
<sequence length="218" mass="25417">MRQSVCFTNWPWAVIARKCPTCIWSSSMQSNMDTCNSQYLEEDFGMNYWQHSREVHCGARNHVWLEFSCWGANRADFVLDLTGIQFDMMGSKDMRYIHVCETSDSTYKIYQKCYEIDSDQVPIHFLHWADPRRMSADSIVRIAVDYIGSTDWLFAYEEGIILAYHYFKETADLSEIEEACGLSMEQVRSMETLAVRKMKSRLGVRNPYNSQPGGRTLM</sequence>
<dbReference type="EMBL" id="CAXAMN010026828">
    <property type="protein sequence ID" value="CAK9106120.1"/>
    <property type="molecule type" value="Genomic_DNA"/>
</dbReference>
<protein>
    <submittedName>
        <fullName evidence="1">Uncharacterized protein</fullName>
    </submittedName>
</protein>
<evidence type="ECO:0000313" key="2">
    <source>
        <dbReference type="Proteomes" id="UP001642484"/>
    </source>
</evidence>
<reference evidence="1 2" key="1">
    <citation type="submission" date="2024-02" db="EMBL/GenBank/DDBJ databases">
        <authorList>
            <person name="Chen Y."/>
            <person name="Shah S."/>
            <person name="Dougan E. K."/>
            <person name="Thang M."/>
            <person name="Chan C."/>
        </authorList>
    </citation>
    <scope>NUCLEOTIDE SEQUENCE [LARGE SCALE GENOMIC DNA]</scope>
</reference>
<accession>A0ABP0S184</accession>
<dbReference type="Proteomes" id="UP001642484">
    <property type="component" value="Unassembled WGS sequence"/>
</dbReference>
<organism evidence="1 2">
    <name type="scientific">Durusdinium trenchii</name>
    <dbReference type="NCBI Taxonomy" id="1381693"/>
    <lineage>
        <taxon>Eukaryota</taxon>
        <taxon>Sar</taxon>
        <taxon>Alveolata</taxon>
        <taxon>Dinophyceae</taxon>
        <taxon>Suessiales</taxon>
        <taxon>Symbiodiniaceae</taxon>
        <taxon>Durusdinium</taxon>
    </lineage>
</organism>